<accession>A0ABY7VMW7</accession>
<evidence type="ECO:0000313" key="4">
    <source>
        <dbReference type="Proteomes" id="UP001214250"/>
    </source>
</evidence>
<reference evidence="3 4" key="1">
    <citation type="submission" date="2023-02" db="EMBL/GenBank/DDBJ databases">
        <title>Genome sequence of Lentisphaera profundi SAORIC-696.</title>
        <authorList>
            <person name="Kim e."/>
            <person name="Cho J.-C."/>
            <person name="Choi A."/>
            <person name="Kang I."/>
        </authorList>
    </citation>
    <scope>NUCLEOTIDE SEQUENCE [LARGE SCALE GENOMIC DNA]</scope>
    <source>
        <strain evidence="3 4">SAORIC-696</strain>
    </source>
</reference>
<evidence type="ECO:0008006" key="5">
    <source>
        <dbReference type="Google" id="ProtNLM"/>
    </source>
</evidence>
<evidence type="ECO:0000313" key="3">
    <source>
        <dbReference type="EMBL" id="WDE95403.1"/>
    </source>
</evidence>
<dbReference type="EMBL" id="CP117811">
    <property type="protein sequence ID" value="WDE95403.1"/>
    <property type="molecule type" value="Genomic_DNA"/>
</dbReference>
<evidence type="ECO:0000256" key="1">
    <source>
        <dbReference type="SAM" id="Coils"/>
    </source>
</evidence>
<proteinExistence type="predicted"/>
<keyword evidence="1" id="KW-0175">Coiled coil</keyword>
<organism evidence="3 4">
    <name type="scientific">Lentisphaera profundi</name>
    <dbReference type="NCBI Taxonomy" id="1658616"/>
    <lineage>
        <taxon>Bacteria</taxon>
        <taxon>Pseudomonadati</taxon>
        <taxon>Lentisphaerota</taxon>
        <taxon>Lentisphaeria</taxon>
        <taxon>Lentisphaerales</taxon>
        <taxon>Lentisphaeraceae</taxon>
        <taxon>Lentisphaera</taxon>
    </lineage>
</organism>
<protein>
    <recommendedName>
        <fullName evidence="5">Pectinesterase</fullName>
    </recommendedName>
</protein>
<keyword evidence="4" id="KW-1185">Reference proteome</keyword>
<keyword evidence="2" id="KW-1133">Transmembrane helix</keyword>
<sequence>MYKIILWILKTFKYWLINFILIITAIVAFVWIKTAINNIVENEQRTAVIENKLTELKNEKGGFEKSIANQQKKILAIRANIQDSKKIITKHSLSVQMIDLKIEAIKDEYTIKDLIPGTNAYLKLTTLKTTKKTTENIISRQRELQNKYREWAINSPEAKAIKKLRKQITSLENSINGEQKNLATNKKEIADDVVAKLHHKYGEQFQSALLILLGTILSPVLIRFFLYYILAAGAGRCRPITLLKDSAAITDFSESQETLEITLDDQEELLINPEYLQSSNMNFSCKTQYFLNKKFFITCIVANLFTLTRIRDTTKTPISISSTKNPFIKTATATLPKGSAMICHPRSLIGVIKKQSDNVVISRHWRILYLHSWCTLQFRYLAFHGECTLIFKGCRGVKIKKATDGTLIGQSSTLAFSANALYSNKRCETFISYFTGKDDLFNDCIAGSESHYVQEEIASDGNGSGVKSKGLEGFVDACLKVFGM</sequence>
<dbReference type="RefSeq" id="WP_274148930.1">
    <property type="nucleotide sequence ID" value="NZ_CP117811.1"/>
</dbReference>
<evidence type="ECO:0000256" key="2">
    <source>
        <dbReference type="SAM" id="Phobius"/>
    </source>
</evidence>
<feature type="transmembrane region" description="Helical" evidence="2">
    <location>
        <begin position="208"/>
        <end position="230"/>
    </location>
</feature>
<feature type="coiled-coil region" evidence="1">
    <location>
        <begin position="39"/>
        <end position="73"/>
    </location>
</feature>
<dbReference type="Proteomes" id="UP001214250">
    <property type="component" value="Chromosome 1"/>
</dbReference>
<gene>
    <name evidence="3" type="ORF">PQO03_06690</name>
</gene>
<keyword evidence="2" id="KW-0812">Transmembrane</keyword>
<keyword evidence="2" id="KW-0472">Membrane</keyword>
<name>A0ABY7VMW7_9BACT</name>
<feature type="transmembrane region" description="Helical" evidence="2">
    <location>
        <begin position="12"/>
        <end position="32"/>
    </location>
</feature>